<dbReference type="RefSeq" id="WP_036105277.1">
    <property type="nucleotide sequence ID" value="NZ_JAJA02000001.1"/>
</dbReference>
<keyword evidence="3" id="KW-1185">Reference proteome</keyword>
<keyword evidence="1" id="KW-0732">Signal</keyword>
<dbReference type="OrthoDB" id="9947945at2"/>
<protein>
    <submittedName>
        <fullName evidence="2">Uncharacterized protein</fullName>
    </submittedName>
</protein>
<proteinExistence type="predicted"/>
<comment type="caution">
    <text evidence="2">The sequence shown here is derived from an EMBL/GenBank/DDBJ whole genome shotgun (WGS) entry which is preliminary data.</text>
</comment>
<evidence type="ECO:0000256" key="1">
    <source>
        <dbReference type="SAM" id="SignalP"/>
    </source>
</evidence>
<gene>
    <name evidence="2" type="ORF">AZ78_3269</name>
</gene>
<dbReference type="AlphaFoldDB" id="A0A108UAV3"/>
<reference evidence="2 3" key="1">
    <citation type="journal article" date="2014" name="Genome Announc.">
        <title>Draft Genome Sequence of Lysobacter capsici AZ78, a Bacterium Antagonistic to Plant-Pathogenic Oomycetes.</title>
        <authorList>
            <person name="Puopolo G."/>
            <person name="Sonego P."/>
            <person name="Engelen K."/>
            <person name="Pertot I."/>
        </authorList>
    </citation>
    <scope>NUCLEOTIDE SEQUENCE [LARGE SCALE GENOMIC DNA]</scope>
    <source>
        <strain evidence="2 3">AZ78</strain>
    </source>
</reference>
<evidence type="ECO:0000313" key="2">
    <source>
        <dbReference type="EMBL" id="KWS05717.1"/>
    </source>
</evidence>
<accession>A0A108UAV3</accession>
<name>A0A108UAV3_9GAMM</name>
<sequence length="275" mass="29350">MLALIACASIPSTAAAVVCAPPGDAKPVARYTTPVRGWTDTLSISTLQLDANGSFRWSGLPGPPSVIGGCWRREGELLRFETHALDGGDGVKRAMPEPLTQADLDRVTRYEHKDIRTIAQAVEAGLLANGRLWAHQTRTAGEPVRVKLYEPTIGIPPGDAKVTLSLADGRVVEGEQLSEDDQVIDRHPRPAGGEYLFASLPPGAAIKSIGIVFANQPDRPRTVPIEGATRLLYMIEFDANDTGSIFGGVMRVKVLANGNLEGVPSDNGPAFERVP</sequence>
<feature type="signal peptide" evidence="1">
    <location>
        <begin position="1"/>
        <end position="16"/>
    </location>
</feature>
<feature type="chain" id="PRO_5007131821" evidence="1">
    <location>
        <begin position="17"/>
        <end position="275"/>
    </location>
</feature>
<dbReference type="Proteomes" id="UP000023435">
    <property type="component" value="Unassembled WGS sequence"/>
</dbReference>
<evidence type="ECO:0000313" key="3">
    <source>
        <dbReference type="Proteomes" id="UP000023435"/>
    </source>
</evidence>
<organism evidence="2 3">
    <name type="scientific">Lysobacter capsici AZ78</name>
    <dbReference type="NCBI Taxonomy" id="1444315"/>
    <lineage>
        <taxon>Bacteria</taxon>
        <taxon>Pseudomonadati</taxon>
        <taxon>Pseudomonadota</taxon>
        <taxon>Gammaproteobacteria</taxon>
        <taxon>Lysobacterales</taxon>
        <taxon>Lysobacteraceae</taxon>
        <taxon>Lysobacter</taxon>
    </lineage>
</organism>
<dbReference type="EMBL" id="JAJA02000001">
    <property type="protein sequence ID" value="KWS05717.1"/>
    <property type="molecule type" value="Genomic_DNA"/>
</dbReference>